<dbReference type="Proteomes" id="UP000799757">
    <property type="component" value="Unassembled WGS sequence"/>
</dbReference>
<proteinExistence type="predicted"/>
<dbReference type="PRINTS" id="PR00625">
    <property type="entry name" value="JDOMAIN"/>
</dbReference>
<feature type="compositionally biased region" description="Polar residues" evidence="1">
    <location>
        <begin position="189"/>
        <end position="200"/>
    </location>
</feature>
<feature type="compositionally biased region" description="Polar residues" evidence="1">
    <location>
        <begin position="397"/>
        <end position="423"/>
    </location>
</feature>
<dbReference type="InterPro" id="IPR051964">
    <property type="entry name" value="Chaperone_stress_response"/>
</dbReference>
<evidence type="ECO:0000256" key="1">
    <source>
        <dbReference type="SAM" id="MobiDB-lite"/>
    </source>
</evidence>
<evidence type="ECO:0000313" key="4">
    <source>
        <dbReference type="Proteomes" id="UP000799757"/>
    </source>
</evidence>
<dbReference type="InterPro" id="IPR001623">
    <property type="entry name" value="DnaJ_domain"/>
</dbReference>
<gene>
    <name evidence="3" type="ORF">K505DRAFT_331962</name>
</gene>
<dbReference type="PROSITE" id="PS50076">
    <property type="entry name" value="DNAJ_2"/>
    <property type="match status" value="1"/>
</dbReference>
<feature type="region of interest" description="Disordered" evidence="1">
    <location>
        <begin position="945"/>
        <end position="969"/>
    </location>
</feature>
<feature type="compositionally biased region" description="Pro residues" evidence="1">
    <location>
        <begin position="85"/>
        <end position="100"/>
    </location>
</feature>
<feature type="region of interest" description="Disordered" evidence="1">
    <location>
        <begin position="838"/>
        <end position="857"/>
    </location>
</feature>
<dbReference type="PANTHER" id="PTHR44029">
    <property type="entry name" value="DNAJ HOMOLOG SUBFAMILY C MEMBER 21"/>
    <property type="match status" value="1"/>
</dbReference>
<sequence>MAKADATRNYYADLGVSANADENEIRKAFRQLALKYHPDRNPGRETEFVTKFQQIQAAHEVLSDPAQRIKYDNERRKFRALNIPPYNPGTPRNRPPPPPRNTYTTTTPSGSYYRAPPPKAPPPPQRPPPPQHYTTFSNGADRFTSKNFRAPPPPTAQRPDARAKEAEARANVFTAWQKMKPPRSEDPRASNNPYSPTNPFNTANPNGPYNSNNPYNPNNPNGTPFGRSKSTRVPSSKKGFDPGMPGGDEGQARSAYRSNYERPAPTVPETGDPLKHFKEQMDGEHVPYAEANRVRTPYSSTAAGERTSMHDEGLGRSSSVRNSPTQSHRPSSTKEAESISDSGRKQRNSYGGNPSKPPFAHMYPSSSDEESEPEVFRPAAPRARKGPPKASPKAPEKQQQNWAKGSFGAASTSGPESTPNNFKSRSEESINMKFSPSDWHGKFEGKPDYFAPSMQKGTANTSKGRTSPSRGRPAQRVAAERAGQSQPPPISPFSQPQSSQMPPPPPPLNTQTAFPSGSASVPHSAKFTEETWTETFKEPSWAFPLKTKDAPSRPSSTSTKRPKPAARKPSVVLNGAASSDAQSENPKPRYQAFAEDAGNVDVDGDAMDIDSNTPPVEKSQPLGAGTRPVPTPSQNHQANGVGRMPNGTATTSSSATKRQFSAGGLGGLSGLANVEPFVRSTTDGPFGVDDLKDTLPFESQASSSYPTRPSTVQELLYPKVPIAPPLPQTLDEKSTREYLNKMQIYSTKFKDYNRTMTNHFAARHAELEDLDEEFMCKRGETSKKLGFPSYLRKMKEDEKVLETWKVAHEMHMKALEECEKVRNKTLKVPRFKLFVGEREEREKTERTEKTEKKSKNKRMRILEGQAIVRPATQEYIDGVASDTLGVARPYLICDKAIWGPRIADPGFRDLMIPSLCQMGEGQTVAGAAFGQMGWAWASGTRGRVPRKGLDGGDRGAGQGFGARWKRNEG</sequence>
<feature type="compositionally biased region" description="Polar residues" evidence="1">
    <location>
        <begin position="455"/>
        <end position="469"/>
    </location>
</feature>
<dbReference type="CDD" id="cd06257">
    <property type="entry name" value="DnaJ"/>
    <property type="match status" value="1"/>
</dbReference>
<protein>
    <recommendedName>
        <fullName evidence="2">J domain-containing protein</fullName>
    </recommendedName>
</protein>
<evidence type="ECO:0000259" key="2">
    <source>
        <dbReference type="PROSITE" id="PS50076"/>
    </source>
</evidence>
<feature type="compositionally biased region" description="Low complexity" evidence="1">
    <location>
        <begin position="201"/>
        <end position="224"/>
    </location>
</feature>
<feature type="compositionally biased region" description="Polar residues" evidence="1">
    <location>
        <begin position="509"/>
        <end position="521"/>
    </location>
</feature>
<reference evidence="3" key="1">
    <citation type="journal article" date="2020" name="Stud. Mycol.">
        <title>101 Dothideomycetes genomes: a test case for predicting lifestyles and emergence of pathogens.</title>
        <authorList>
            <person name="Haridas S."/>
            <person name="Albert R."/>
            <person name="Binder M."/>
            <person name="Bloem J."/>
            <person name="Labutti K."/>
            <person name="Salamov A."/>
            <person name="Andreopoulos B."/>
            <person name="Baker S."/>
            <person name="Barry K."/>
            <person name="Bills G."/>
            <person name="Bluhm B."/>
            <person name="Cannon C."/>
            <person name="Castanera R."/>
            <person name="Culley D."/>
            <person name="Daum C."/>
            <person name="Ezra D."/>
            <person name="Gonzalez J."/>
            <person name="Henrissat B."/>
            <person name="Kuo A."/>
            <person name="Liang C."/>
            <person name="Lipzen A."/>
            <person name="Lutzoni F."/>
            <person name="Magnuson J."/>
            <person name="Mondo S."/>
            <person name="Nolan M."/>
            <person name="Ohm R."/>
            <person name="Pangilinan J."/>
            <person name="Park H.-J."/>
            <person name="Ramirez L."/>
            <person name="Alfaro M."/>
            <person name="Sun H."/>
            <person name="Tritt A."/>
            <person name="Yoshinaga Y."/>
            <person name="Zwiers L.-H."/>
            <person name="Turgeon B."/>
            <person name="Goodwin S."/>
            <person name="Spatafora J."/>
            <person name="Crous P."/>
            <person name="Grigoriev I."/>
        </authorList>
    </citation>
    <scope>NUCLEOTIDE SEQUENCE</scope>
    <source>
        <strain evidence="3">CBS 109.77</strain>
    </source>
</reference>
<feature type="compositionally biased region" description="Basic and acidic residues" evidence="1">
    <location>
        <begin position="159"/>
        <end position="168"/>
    </location>
</feature>
<dbReference type="Gene3D" id="1.10.287.110">
    <property type="entry name" value="DnaJ domain"/>
    <property type="match status" value="1"/>
</dbReference>
<dbReference type="OrthoDB" id="10250354at2759"/>
<feature type="region of interest" description="Disordered" evidence="1">
    <location>
        <begin position="81"/>
        <end position="654"/>
    </location>
</feature>
<organism evidence="3 4">
    <name type="scientific">Melanomma pulvis-pyrius CBS 109.77</name>
    <dbReference type="NCBI Taxonomy" id="1314802"/>
    <lineage>
        <taxon>Eukaryota</taxon>
        <taxon>Fungi</taxon>
        <taxon>Dikarya</taxon>
        <taxon>Ascomycota</taxon>
        <taxon>Pezizomycotina</taxon>
        <taxon>Dothideomycetes</taxon>
        <taxon>Pleosporomycetidae</taxon>
        <taxon>Pleosporales</taxon>
        <taxon>Melanommataceae</taxon>
        <taxon>Melanomma</taxon>
    </lineage>
</organism>
<feature type="compositionally biased region" description="Pro residues" evidence="1">
    <location>
        <begin position="115"/>
        <end position="131"/>
    </location>
</feature>
<dbReference type="EMBL" id="MU001752">
    <property type="protein sequence ID" value="KAF2800159.1"/>
    <property type="molecule type" value="Genomic_DNA"/>
</dbReference>
<dbReference type="AlphaFoldDB" id="A0A6A6XUT4"/>
<dbReference type="GO" id="GO:0005737">
    <property type="term" value="C:cytoplasm"/>
    <property type="evidence" value="ECO:0007669"/>
    <property type="project" value="TreeGrafter"/>
</dbReference>
<dbReference type="PANTHER" id="PTHR44029:SF1">
    <property type="entry name" value="DNAJ HOMOLOG SUBFAMILY C MEMBER 21"/>
    <property type="match status" value="1"/>
</dbReference>
<accession>A0A6A6XUT4</accession>
<feature type="compositionally biased region" description="Basic and acidic residues" evidence="1">
    <location>
        <begin position="838"/>
        <end position="853"/>
    </location>
</feature>
<feature type="compositionally biased region" description="Polar residues" evidence="1">
    <location>
        <begin position="316"/>
        <end position="330"/>
    </location>
</feature>
<dbReference type="PROSITE" id="PS00636">
    <property type="entry name" value="DNAJ_1"/>
    <property type="match status" value="1"/>
</dbReference>
<dbReference type="SUPFAM" id="SSF46565">
    <property type="entry name" value="Chaperone J-domain"/>
    <property type="match status" value="1"/>
</dbReference>
<evidence type="ECO:0000313" key="3">
    <source>
        <dbReference type="EMBL" id="KAF2800159.1"/>
    </source>
</evidence>
<keyword evidence="4" id="KW-1185">Reference proteome</keyword>
<dbReference type="InterPro" id="IPR018253">
    <property type="entry name" value="DnaJ_domain_CS"/>
</dbReference>
<dbReference type="InterPro" id="IPR036869">
    <property type="entry name" value="J_dom_sf"/>
</dbReference>
<feature type="compositionally biased region" description="Polar residues" evidence="1">
    <location>
        <begin position="576"/>
        <end position="585"/>
    </location>
</feature>
<feature type="domain" description="J" evidence="2">
    <location>
        <begin position="9"/>
        <end position="75"/>
    </location>
</feature>
<dbReference type="SMART" id="SM00271">
    <property type="entry name" value="DnaJ"/>
    <property type="match status" value="1"/>
</dbReference>
<feature type="compositionally biased region" description="Basic and acidic residues" evidence="1">
    <location>
        <begin position="272"/>
        <end position="287"/>
    </location>
</feature>
<feature type="compositionally biased region" description="Low complexity" evidence="1">
    <location>
        <begin position="101"/>
        <end position="114"/>
    </location>
</feature>
<dbReference type="Pfam" id="PF00226">
    <property type="entry name" value="DnaJ"/>
    <property type="match status" value="1"/>
</dbReference>
<name>A0A6A6XUT4_9PLEO</name>